<sequence length="139" mass="16024">MVWGAIGYTSRSPLVRIEDTLNITRYVSGVLRPVALPFIRVLRNPMFKQDNARPHVAGIVRIYLDTEGVQLLSSDWLVNIRCSIQLMSCGIVLKLHGHLYLYMPSNFCLTQSQAYKCCHYCQRWLFLVLISQNLCTQIF</sequence>
<dbReference type="Gene3D" id="3.30.420.10">
    <property type="entry name" value="Ribonuclease H-like superfamily/Ribonuclease H"/>
    <property type="match status" value="1"/>
</dbReference>
<proteinExistence type="predicted"/>
<dbReference type="EMBL" id="BMAU01021225">
    <property type="protein sequence ID" value="GFY01218.1"/>
    <property type="molecule type" value="Genomic_DNA"/>
</dbReference>
<comment type="caution">
    <text evidence="1">The sequence shown here is derived from an EMBL/GenBank/DDBJ whole genome shotgun (WGS) entry which is preliminary data.</text>
</comment>
<evidence type="ECO:0000313" key="1">
    <source>
        <dbReference type="EMBL" id="GFY01218.1"/>
    </source>
</evidence>
<organism evidence="1 2">
    <name type="scientific">Trichonephila clavipes</name>
    <name type="common">Golden silk orbweaver</name>
    <name type="synonym">Nephila clavipes</name>
    <dbReference type="NCBI Taxonomy" id="2585209"/>
    <lineage>
        <taxon>Eukaryota</taxon>
        <taxon>Metazoa</taxon>
        <taxon>Ecdysozoa</taxon>
        <taxon>Arthropoda</taxon>
        <taxon>Chelicerata</taxon>
        <taxon>Arachnida</taxon>
        <taxon>Araneae</taxon>
        <taxon>Araneomorphae</taxon>
        <taxon>Entelegynae</taxon>
        <taxon>Araneoidea</taxon>
        <taxon>Nephilidae</taxon>
        <taxon>Trichonephila</taxon>
    </lineage>
</organism>
<name>A0A8X6S668_TRICX</name>
<dbReference type="GO" id="GO:0003676">
    <property type="term" value="F:nucleic acid binding"/>
    <property type="evidence" value="ECO:0007669"/>
    <property type="project" value="InterPro"/>
</dbReference>
<keyword evidence="2" id="KW-1185">Reference proteome</keyword>
<protein>
    <submittedName>
        <fullName evidence="1">Transposable element Tcb1 transposase</fullName>
    </submittedName>
</protein>
<dbReference type="AlphaFoldDB" id="A0A8X6S668"/>
<accession>A0A8X6S668</accession>
<reference evidence="1" key="1">
    <citation type="submission" date="2020-08" db="EMBL/GenBank/DDBJ databases">
        <title>Multicomponent nature underlies the extraordinary mechanical properties of spider dragline silk.</title>
        <authorList>
            <person name="Kono N."/>
            <person name="Nakamura H."/>
            <person name="Mori M."/>
            <person name="Yoshida Y."/>
            <person name="Ohtoshi R."/>
            <person name="Malay A.D."/>
            <person name="Moran D.A.P."/>
            <person name="Tomita M."/>
            <person name="Numata K."/>
            <person name="Arakawa K."/>
        </authorList>
    </citation>
    <scope>NUCLEOTIDE SEQUENCE</scope>
</reference>
<dbReference type="Proteomes" id="UP000887159">
    <property type="component" value="Unassembled WGS sequence"/>
</dbReference>
<gene>
    <name evidence="1" type="primary">NCL1_20744</name>
    <name evidence="1" type="ORF">TNCV_5076851</name>
</gene>
<dbReference type="InterPro" id="IPR036397">
    <property type="entry name" value="RNaseH_sf"/>
</dbReference>
<evidence type="ECO:0000313" key="2">
    <source>
        <dbReference type="Proteomes" id="UP000887159"/>
    </source>
</evidence>